<dbReference type="PANTHER" id="PTHR10701">
    <property type="entry name" value="SMALL NUCLEAR RIBONUCLEOPROTEIN-ASSOCIATED PROTEIN B AND N"/>
    <property type="match status" value="1"/>
</dbReference>
<sequence>MEARAFLQSLLNKRLRISIKDGRVIDGHFMCTDNSCNVVLSNCEEFLTQEDVVKAKNRDTSEAVNIRTLGLAIVPGDQILTISVQDTLLSNELLEHISSSNNTTASSSETSISS</sequence>
<dbReference type="EnsemblMetazoa" id="Aqu2.1.36202_001">
    <property type="protein sequence ID" value="Aqu2.1.36202_001"/>
    <property type="gene ID" value="Aqu2.1.36202"/>
</dbReference>
<evidence type="ECO:0000313" key="3">
    <source>
        <dbReference type="EnsemblMetazoa" id="Aqu2.1.36202_001"/>
    </source>
</evidence>
<dbReference type="PANTHER" id="PTHR10701:SF5">
    <property type="entry name" value="N-ALPHA-ACETYLTRANSFERASE 38, NATC AUXILIARY SUBUNIT"/>
    <property type="match status" value="1"/>
</dbReference>
<dbReference type="OrthoDB" id="368909at2759"/>
<dbReference type="AlphaFoldDB" id="A0A1X7V9L0"/>
<dbReference type="GO" id="GO:0003723">
    <property type="term" value="F:RNA binding"/>
    <property type="evidence" value="ECO:0007669"/>
    <property type="project" value="InterPro"/>
</dbReference>
<reference evidence="3" key="1">
    <citation type="submission" date="2017-05" db="UniProtKB">
        <authorList>
            <consortium name="EnsemblMetazoa"/>
        </authorList>
    </citation>
    <scope>IDENTIFICATION</scope>
</reference>
<dbReference type="eggNOG" id="KOG3168">
    <property type="taxonomic scope" value="Eukaryota"/>
</dbReference>
<accession>A0A1X7V9L0</accession>
<dbReference type="Gene3D" id="2.30.30.100">
    <property type="match status" value="1"/>
</dbReference>
<organism evidence="3">
    <name type="scientific">Amphimedon queenslandica</name>
    <name type="common">Sponge</name>
    <dbReference type="NCBI Taxonomy" id="400682"/>
    <lineage>
        <taxon>Eukaryota</taxon>
        <taxon>Metazoa</taxon>
        <taxon>Porifera</taxon>
        <taxon>Demospongiae</taxon>
        <taxon>Heteroscleromorpha</taxon>
        <taxon>Haplosclerida</taxon>
        <taxon>Niphatidae</taxon>
        <taxon>Amphimedon</taxon>
    </lineage>
</organism>
<dbReference type="SUPFAM" id="SSF50182">
    <property type="entry name" value="Sm-like ribonucleoproteins"/>
    <property type="match status" value="1"/>
</dbReference>
<dbReference type="STRING" id="400682.A0A1X7V9L0"/>
<comment type="similarity">
    <text evidence="1">Belongs to the snRNP Sm proteins family.</text>
</comment>
<protein>
    <recommendedName>
        <fullName evidence="2">Sm domain-containing protein</fullName>
    </recommendedName>
</protein>
<dbReference type="InParanoid" id="A0A1X7V9L0"/>
<dbReference type="FunCoup" id="A0A1X7V9L0">
    <property type="interactions" value="186"/>
</dbReference>
<dbReference type="InterPro" id="IPR010920">
    <property type="entry name" value="LSM_dom_sf"/>
</dbReference>
<dbReference type="Pfam" id="PF01423">
    <property type="entry name" value="LSM"/>
    <property type="match status" value="1"/>
</dbReference>
<dbReference type="InterPro" id="IPR034110">
    <property type="entry name" value="LSMD1_Sm"/>
</dbReference>
<dbReference type="CDD" id="cd06168">
    <property type="entry name" value="LSMD1"/>
    <property type="match status" value="1"/>
</dbReference>
<dbReference type="InterPro" id="IPR050914">
    <property type="entry name" value="snRNP_SmB/NAA38-like"/>
</dbReference>
<dbReference type="InterPro" id="IPR047575">
    <property type="entry name" value="Sm"/>
</dbReference>
<name>A0A1X7V9L0_AMPQE</name>
<evidence type="ECO:0000259" key="2">
    <source>
        <dbReference type="PROSITE" id="PS52002"/>
    </source>
</evidence>
<dbReference type="SMART" id="SM00651">
    <property type="entry name" value="Sm"/>
    <property type="match status" value="1"/>
</dbReference>
<dbReference type="PROSITE" id="PS52002">
    <property type="entry name" value="SM"/>
    <property type="match status" value="1"/>
</dbReference>
<dbReference type="OMA" id="THEYRCP"/>
<evidence type="ECO:0000256" key="1">
    <source>
        <dbReference type="ARBA" id="ARBA00006850"/>
    </source>
</evidence>
<dbReference type="InterPro" id="IPR001163">
    <property type="entry name" value="Sm_dom_euk/arc"/>
</dbReference>
<dbReference type="GO" id="GO:0031417">
    <property type="term" value="C:NatC complex"/>
    <property type="evidence" value="ECO:0007669"/>
    <property type="project" value="InterPro"/>
</dbReference>
<feature type="domain" description="Sm" evidence="2">
    <location>
        <begin position="2"/>
        <end position="88"/>
    </location>
</feature>
<proteinExistence type="inferred from homology"/>